<dbReference type="InterPro" id="IPR018060">
    <property type="entry name" value="HTH_AraC"/>
</dbReference>
<evidence type="ECO:0000313" key="4">
    <source>
        <dbReference type="EMBL" id="MDQ0642771.1"/>
    </source>
</evidence>
<keyword evidence="5" id="KW-1185">Reference proteome</keyword>
<keyword evidence="2" id="KW-0804">Transcription</keyword>
<dbReference type="SUPFAM" id="SSF46689">
    <property type="entry name" value="Homeodomain-like"/>
    <property type="match status" value="2"/>
</dbReference>
<dbReference type="InterPro" id="IPR009057">
    <property type="entry name" value="Homeodomain-like_sf"/>
</dbReference>
<dbReference type="InterPro" id="IPR052158">
    <property type="entry name" value="INH-QAR"/>
</dbReference>
<dbReference type="SMART" id="SM00342">
    <property type="entry name" value="HTH_ARAC"/>
    <property type="match status" value="1"/>
</dbReference>
<dbReference type="Gene3D" id="3.40.50.880">
    <property type="match status" value="1"/>
</dbReference>
<dbReference type="Pfam" id="PF12833">
    <property type="entry name" value="HTH_18"/>
    <property type="match status" value="1"/>
</dbReference>
<dbReference type="InterPro" id="IPR029062">
    <property type="entry name" value="Class_I_gatase-like"/>
</dbReference>
<proteinExistence type="predicted"/>
<keyword evidence="1" id="KW-0805">Transcription regulation</keyword>
<dbReference type="InterPro" id="IPR002818">
    <property type="entry name" value="DJ-1/PfpI"/>
</dbReference>
<organism evidence="4 5">
    <name type="scientific">Microbacterium murale</name>
    <dbReference type="NCBI Taxonomy" id="1081040"/>
    <lineage>
        <taxon>Bacteria</taxon>
        <taxon>Bacillati</taxon>
        <taxon>Actinomycetota</taxon>
        <taxon>Actinomycetes</taxon>
        <taxon>Micrococcales</taxon>
        <taxon>Microbacteriaceae</taxon>
        <taxon>Microbacterium</taxon>
    </lineage>
</organism>
<feature type="domain" description="HTH araC/xylS-type" evidence="3">
    <location>
        <begin position="224"/>
        <end position="322"/>
    </location>
</feature>
<evidence type="ECO:0000256" key="2">
    <source>
        <dbReference type="ARBA" id="ARBA00023163"/>
    </source>
</evidence>
<accession>A0ABU0P613</accession>
<name>A0ABU0P613_9MICO</name>
<dbReference type="PANTHER" id="PTHR43130">
    <property type="entry name" value="ARAC-FAMILY TRANSCRIPTIONAL REGULATOR"/>
    <property type="match status" value="1"/>
</dbReference>
<evidence type="ECO:0000256" key="1">
    <source>
        <dbReference type="ARBA" id="ARBA00023015"/>
    </source>
</evidence>
<gene>
    <name evidence="4" type="ORF">QFZ46_000931</name>
</gene>
<dbReference type="Gene3D" id="1.10.10.60">
    <property type="entry name" value="Homeodomain-like"/>
    <property type="match status" value="1"/>
</dbReference>
<dbReference type="EMBL" id="JAUSXK010000001">
    <property type="protein sequence ID" value="MDQ0642771.1"/>
    <property type="molecule type" value="Genomic_DNA"/>
</dbReference>
<sequence>MHNNDESVPKRGMRIAVYAFEGATMFHLSVPPMVFGEVTRQHLAEWETILFNEQGADITTAEGYRIGGIHDLEDASGADLIVIASWYSDLRAPSAPLVEMLRHAHRSGAAVAGLCLGAFPVADSGLLGSRPAVTHWHSLDEFSSRHPGTEIDRTVLYIDHGDVMTSAGTAAAIDACLHFVRSHLGSDAANQVARSLVVAPHRSGGQAQYIHRPVPELNSLSPISEALDWATRHLEERIGVADMARAARMSLRSFIRAFKESTGNTPAAWLRERRLDEARRLLELTDLGIDGIASRCGFASPVTLRQNFGVAYATTPSEYRRRFNAQRRIGSAA</sequence>
<dbReference type="Proteomes" id="UP001239085">
    <property type="component" value="Unassembled WGS sequence"/>
</dbReference>
<evidence type="ECO:0000259" key="3">
    <source>
        <dbReference type="PROSITE" id="PS01124"/>
    </source>
</evidence>
<dbReference type="PANTHER" id="PTHR43130:SF3">
    <property type="entry name" value="HTH-TYPE TRANSCRIPTIONAL REGULATOR RV1931C"/>
    <property type="match status" value="1"/>
</dbReference>
<dbReference type="SUPFAM" id="SSF52317">
    <property type="entry name" value="Class I glutamine amidotransferase-like"/>
    <property type="match status" value="1"/>
</dbReference>
<dbReference type="CDD" id="cd03137">
    <property type="entry name" value="GATase1_AraC_1"/>
    <property type="match status" value="1"/>
</dbReference>
<reference evidence="4 5" key="1">
    <citation type="submission" date="2023-07" db="EMBL/GenBank/DDBJ databases">
        <title>Comparative genomics of wheat-associated soil bacteria to identify genetic determinants of phenazine resistance.</title>
        <authorList>
            <person name="Mouncey N."/>
        </authorList>
    </citation>
    <scope>NUCLEOTIDE SEQUENCE [LARGE SCALE GENOMIC DNA]</scope>
    <source>
        <strain evidence="4 5">W2I7</strain>
    </source>
</reference>
<evidence type="ECO:0000313" key="5">
    <source>
        <dbReference type="Proteomes" id="UP001239085"/>
    </source>
</evidence>
<comment type="caution">
    <text evidence="4">The sequence shown here is derived from an EMBL/GenBank/DDBJ whole genome shotgun (WGS) entry which is preliminary data.</text>
</comment>
<protein>
    <submittedName>
        <fullName evidence="4">Transcriptional regulator GlxA family with amidase domain</fullName>
    </submittedName>
</protein>
<dbReference type="Pfam" id="PF01965">
    <property type="entry name" value="DJ-1_PfpI"/>
    <property type="match status" value="1"/>
</dbReference>
<dbReference type="PROSITE" id="PS01124">
    <property type="entry name" value="HTH_ARAC_FAMILY_2"/>
    <property type="match status" value="1"/>
</dbReference>